<evidence type="ECO:0000313" key="8">
    <source>
        <dbReference type="EMBL" id="CAG5928362.1"/>
    </source>
</evidence>
<dbReference type="EMBL" id="CAJRST010012224">
    <property type="protein sequence ID" value="CAG5928362.1"/>
    <property type="molecule type" value="Genomic_DNA"/>
</dbReference>
<dbReference type="GO" id="GO:0051015">
    <property type="term" value="F:actin filament binding"/>
    <property type="evidence" value="ECO:0007669"/>
    <property type="project" value="TreeGrafter"/>
</dbReference>
<feature type="compositionally biased region" description="Basic and acidic residues" evidence="6">
    <location>
        <begin position="887"/>
        <end position="903"/>
    </location>
</feature>
<comment type="caution">
    <text evidence="8">The sequence shown here is derived from an EMBL/GenBank/DDBJ whole genome shotgun (WGS) entry which is preliminary data.</text>
</comment>
<name>A0A8S4BAH9_9TELE</name>
<accession>A0A8S4BAH9</accession>
<evidence type="ECO:0000256" key="3">
    <source>
        <dbReference type="ARBA" id="ARBA00023054"/>
    </source>
</evidence>
<feature type="domain" description="FH2" evidence="7">
    <location>
        <begin position="462"/>
        <end position="875"/>
    </location>
</feature>
<keyword evidence="9" id="KW-1185">Reference proteome</keyword>
<feature type="region of interest" description="Disordered" evidence="6">
    <location>
        <begin position="402"/>
        <end position="424"/>
    </location>
</feature>
<feature type="region of interest" description="Disordered" evidence="6">
    <location>
        <begin position="887"/>
        <end position="910"/>
    </location>
</feature>
<dbReference type="SMART" id="SM00498">
    <property type="entry name" value="FH2"/>
    <property type="match status" value="1"/>
</dbReference>
<evidence type="ECO:0000259" key="7">
    <source>
        <dbReference type="PROSITE" id="PS51444"/>
    </source>
</evidence>
<feature type="region of interest" description="Disordered" evidence="6">
    <location>
        <begin position="251"/>
        <end position="287"/>
    </location>
</feature>
<dbReference type="PANTHER" id="PTHR45920">
    <property type="entry name" value="FORMIN HOMOLOGY 2 DOMAIN CONTAINING, ISOFORM I"/>
    <property type="match status" value="1"/>
</dbReference>
<dbReference type="OrthoDB" id="427644at2759"/>
<dbReference type="InterPro" id="IPR015425">
    <property type="entry name" value="FH2_Formin"/>
</dbReference>
<keyword evidence="4" id="KW-0539">Nucleus</keyword>
<dbReference type="InterPro" id="IPR001265">
    <property type="entry name" value="Formin_Cappuccino_subfam"/>
</dbReference>
<evidence type="ECO:0000256" key="6">
    <source>
        <dbReference type="SAM" id="MobiDB-lite"/>
    </source>
</evidence>
<sequence>MHVQSRPFLTIETRTGDNPEEQGPTLEEAEDAQERTADQTFNQLQHASNQRYISPNIRITSEPLDAKSTLTRATFSSGSPTNKQAQLPALFSGLRVLRKGVVGPEHNTVAQIRALPQGESATVPTERQDNGKPQGGFLDQISQFLNRDKKGDEKEEEEVEVEVEVEVDTAQVENRVSGDGESEEGEIKEPQEEEGKISEANESIKPVSSAEAAFDAFKAFFTPKPLKKDPADKVDLGALRKKLKNDKDSLRTLFEISSKRTPEKKDSPDGKSEPSTPGEGEERTPGRLQAVWPPLKEEKIGLKYTEAEHQAALLQLKRECKEELERLQENYELELSRLRVENENTVTRLELAVAELQAKASQAWTGHPGDRRDVAVATADDFVHKSFRTVCIQTDRETFIKSPEDRDNAGDACRSDQKHKASPKKLDLASISLGVASQRDECVALPPPPPPGGCFISEKPPRKPAVETSRPMKPLYWTKIQIEENNNNTLWSNLEEPPIVNASDFEELFAKTNTKTKRKPLSEAYEKKAKARKIIKLLDGKRSQAVGIFISSLHLEMKDIQQAVLTADHSVVDLETIEALYENRAQPVELERIKKHYETSGEEDVKLLDKPEQFLYELSQIPDFAGRARCIIFRSAFVDVITSVQRKLGAVSAVCKALLGSDGVRDVVGLVLALGNHMNGGSRTRGQADGFGLEVLPKLKDVKSKDNRISLADFVVSYYLRNMDKYAGTDRSTFPLPEPQDVFLAAQVKFEDLNRDLEQLGRDLARCERDVQNVSSDSAEEHLQPFKDKMEAFVISARKEHAEASYQMMNVQKNFQDLVLYFGLKPKSGEKEVTTAHLFMLWFEFCADFKARWKRENKILSKERYATSVCVLKEAQLSVKRITGEKKVETRKTNPNSLKERLRQKQASFS</sequence>
<gene>
    <name evidence="8" type="ORF">MMEN_LOCUS12017</name>
</gene>
<feature type="coiled-coil region" evidence="5">
    <location>
        <begin position="306"/>
        <end position="359"/>
    </location>
</feature>
<evidence type="ECO:0000313" key="9">
    <source>
        <dbReference type="Proteomes" id="UP000677803"/>
    </source>
</evidence>
<evidence type="ECO:0000256" key="2">
    <source>
        <dbReference type="ARBA" id="ARBA00005271"/>
    </source>
</evidence>
<evidence type="ECO:0000256" key="1">
    <source>
        <dbReference type="ARBA" id="ARBA00004123"/>
    </source>
</evidence>
<dbReference type="PANTHER" id="PTHR45920:SF7">
    <property type="entry name" value="FORMIN-G"/>
    <property type="match status" value="1"/>
</dbReference>
<comment type="subcellular location">
    <subcellularLocation>
        <location evidence="1">Nucleus</location>
    </subcellularLocation>
</comment>
<evidence type="ECO:0000256" key="5">
    <source>
        <dbReference type="SAM" id="Coils"/>
    </source>
</evidence>
<comment type="similarity">
    <text evidence="2">Belongs to the formin homology family. Cappuccino subfamily.</text>
</comment>
<dbReference type="Proteomes" id="UP000677803">
    <property type="component" value="Unassembled WGS sequence"/>
</dbReference>
<feature type="compositionally biased region" description="Basic and acidic residues" evidence="6">
    <location>
        <begin position="226"/>
        <end position="235"/>
    </location>
</feature>
<protein>
    <submittedName>
        <fullName evidence="8">(Atlantic silverside) hypothetical protein</fullName>
    </submittedName>
</protein>
<feature type="compositionally biased region" description="Basic and acidic residues" evidence="6">
    <location>
        <begin position="185"/>
        <end position="199"/>
    </location>
</feature>
<feature type="region of interest" description="Disordered" evidence="6">
    <location>
        <begin position="1"/>
        <end position="37"/>
    </location>
</feature>
<evidence type="ECO:0000256" key="4">
    <source>
        <dbReference type="ARBA" id="ARBA00023242"/>
    </source>
</evidence>
<dbReference type="GO" id="GO:0005737">
    <property type="term" value="C:cytoplasm"/>
    <property type="evidence" value="ECO:0007669"/>
    <property type="project" value="TreeGrafter"/>
</dbReference>
<proteinExistence type="inferred from homology"/>
<dbReference type="Pfam" id="PF02181">
    <property type="entry name" value="FH2"/>
    <property type="match status" value="1"/>
</dbReference>
<dbReference type="InterPro" id="IPR042201">
    <property type="entry name" value="FH2_Formin_sf"/>
</dbReference>
<reference evidence="8" key="1">
    <citation type="submission" date="2021-05" db="EMBL/GenBank/DDBJ databases">
        <authorList>
            <person name="Tigano A."/>
        </authorList>
    </citation>
    <scope>NUCLEOTIDE SEQUENCE</scope>
</reference>
<dbReference type="FunFam" id="1.20.58.2220:FF:000005">
    <property type="entry name" value="Formin 1"/>
    <property type="match status" value="1"/>
</dbReference>
<organism evidence="8 9">
    <name type="scientific">Menidia menidia</name>
    <name type="common">Atlantic silverside</name>
    <dbReference type="NCBI Taxonomy" id="238744"/>
    <lineage>
        <taxon>Eukaryota</taxon>
        <taxon>Metazoa</taxon>
        <taxon>Chordata</taxon>
        <taxon>Craniata</taxon>
        <taxon>Vertebrata</taxon>
        <taxon>Euteleostomi</taxon>
        <taxon>Actinopterygii</taxon>
        <taxon>Neopterygii</taxon>
        <taxon>Teleostei</taxon>
        <taxon>Neoteleostei</taxon>
        <taxon>Acanthomorphata</taxon>
        <taxon>Ovalentaria</taxon>
        <taxon>Atherinomorphae</taxon>
        <taxon>Atheriniformes</taxon>
        <taxon>Atherinopsidae</taxon>
        <taxon>Menidiinae</taxon>
        <taxon>Menidia</taxon>
    </lineage>
</organism>
<keyword evidence="3 5" id="KW-0175">Coiled coil</keyword>
<feature type="region of interest" description="Disordered" evidence="6">
    <location>
        <begin position="222"/>
        <end position="241"/>
    </location>
</feature>
<dbReference type="Gene3D" id="1.20.58.2220">
    <property type="entry name" value="Formin, FH2 domain"/>
    <property type="match status" value="1"/>
</dbReference>
<dbReference type="GO" id="GO:0005884">
    <property type="term" value="C:actin filament"/>
    <property type="evidence" value="ECO:0007669"/>
    <property type="project" value="InterPro"/>
</dbReference>
<dbReference type="GO" id="GO:0008017">
    <property type="term" value="F:microtubule binding"/>
    <property type="evidence" value="ECO:0007669"/>
    <property type="project" value="InterPro"/>
</dbReference>
<dbReference type="PROSITE" id="PS51444">
    <property type="entry name" value="FH2"/>
    <property type="match status" value="1"/>
</dbReference>
<feature type="region of interest" description="Disordered" evidence="6">
    <location>
        <begin position="118"/>
        <end position="204"/>
    </location>
</feature>
<dbReference type="GO" id="GO:0030866">
    <property type="term" value="P:cortical actin cytoskeleton organization"/>
    <property type="evidence" value="ECO:0007669"/>
    <property type="project" value="TreeGrafter"/>
</dbReference>
<dbReference type="GO" id="GO:0045010">
    <property type="term" value="P:actin nucleation"/>
    <property type="evidence" value="ECO:0007669"/>
    <property type="project" value="InterPro"/>
</dbReference>
<feature type="compositionally biased region" description="Basic and acidic residues" evidence="6">
    <location>
        <begin position="257"/>
        <end position="272"/>
    </location>
</feature>
<dbReference type="GO" id="GO:0005634">
    <property type="term" value="C:nucleus"/>
    <property type="evidence" value="ECO:0007669"/>
    <property type="project" value="UniProtKB-SubCell"/>
</dbReference>
<dbReference type="AlphaFoldDB" id="A0A8S4BAH9"/>
<feature type="coiled-coil region" evidence="5">
    <location>
        <begin position="750"/>
        <end position="777"/>
    </location>
</feature>
<dbReference type="SUPFAM" id="SSF101447">
    <property type="entry name" value="Formin homology 2 domain (FH2 domain)"/>
    <property type="match status" value="1"/>
</dbReference>
<feature type="compositionally biased region" description="Acidic residues" evidence="6">
    <location>
        <begin position="154"/>
        <end position="167"/>
    </location>
</feature>
<dbReference type="PRINTS" id="PR00828">
    <property type="entry name" value="FORMIN"/>
</dbReference>